<gene>
    <name evidence="4" type="ORF">ABB55_18330</name>
</gene>
<dbReference type="RefSeq" id="WP_054360091.1">
    <property type="nucleotide sequence ID" value="NZ_LJYW01000001.1"/>
</dbReference>
<dbReference type="NCBIfam" id="TIGR02098">
    <property type="entry name" value="MJ0042_CXXC"/>
    <property type="match status" value="1"/>
</dbReference>
<evidence type="ECO:0000256" key="1">
    <source>
        <dbReference type="SAM" id="MobiDB-lite"/>
    </source>
</evidence>
<feature type="compositionally biased region" description="Basic and acidic residues" evidence="1">
    <location>
        <begin position="75"/>
        <end position="107"/>
    </location>
</feature>
<name>A0A0P6VRV3_9HYPH</name>
<feature type="region of interest" description="Disordered" evidence="1">
    <location>
        <begin position="160"/>
        <end position="199"/>
    </location>
</feature>
<feature type="transmembrane region" description="Helical" evidence="2">
    <location>
        <begin position="231"/>
        <end position="250"/>
    </location>
</feature>
<dbReference type="Proteomes" id="UP000048984">
    <property type="component" value="Unassembled WGS sequence"/>
</dbReference>
<accession>A0A0P6VRV3</accession>
<reference evidence="4 5" key="2">
    <citation type="submission" date="2015-10" db="EMBL/GenBank/DDBJ databases">
        <title>Draft Genome Sequence of Prosthecomicrobium hirschii ATCC 27832.</title>
        <authorList>
            <person name="Daniel J."/>
            <person name="Givan S.A."/>
            <person name="Brun Y.V."/>
            <person name="Brown P.J."/>
        </authorList>
    </citation>
    <scope>NUCLEOTIDE SEQUENCE [LARGE SCALE GENOMIC DNA]</scope>
    <source>
        <strain evidence="4 5">16</strain>
    </source>
</reference>
<keyword evidence="2" id="KW-0812">Transmembrane</keyword>
<dbReference type="EMBL" id="LJYW01000001">
    <property type="protein sequence ID" value="KPL53926.1"/>
    <property type="molecule type" value="Genomic_DNA"/>
</dbReference>
<evidence type="ECO:0000259" key="3">
    <source>
        <dbReference type="Pfam" id="PF13717"/>
    </source>
</evidence>
<proteinExistence type="predicted"/>
<evidence type="ECO:0000313" key="5">
    <source>
        <dbReference type="Proteomes" id="UP000048984"/>
    </source>
</evidence>
<dbReference type="AlphaFoldDB" id="A0A0P6VRV3"/>
<evidence type="ECO:0000313" key="4">
    <source>
        <dbReference type="EMBL" id="KPL53926.1"/>
    </source>
</evidence>
<dbReference type="InterPro" id="IPR011723">
    <property type="entry name" value="Znf/thioredoxin_put"/>
</dbReference>
<keyword evidence="2" id="KW-0472">Membrane</keyword>
<keyword evidence="2" id="KW-1133">Transmembrane helix</keyword>
<keyword evidence="5" id="KW-1185">Reference proteome</keyword>
<dbReference type="STRING" id="665126.ABB55_18330"/>
<protein>
    <recommendedName>
        <fullName evidence="3">Zinc finger/thioredoxin putative domain-containing protein</fullName>
    </recommendedName>
</protein>
<evidence type="ECO:0000256" key="2">
    <source>
        <dbReference type="SAM" id="Phobius"/>
    </source>
</evidence>
<feature type="compositionally biased region" description="Basic and acidic residues" evidence="1">
    <location>
        <begin position="187"/>
        <end position="199"/>
    </location>
</feature>
<feature type="region of interest" description="Disordered" evidence="1">
    <location>
        <begin position="38"/>
        <end position="136"/>
    </location>
</feature>
<dbReference type="Pfam" id="PF13717">
    <property type="entry name" value="Zn_ribbon_4"/>
    <property type="match status" value="1"/>
</dbReference>
<reference evidence="4 5" key="1">
    <citation type="submission" date="2015-09" db="EMBL/GenBank/DDBJ databases">
        <authorList>
            <person name="Jackson K.R."/>
            <person name="Lunt B.L."/>
            <person name="Fisher J.N.B."/>
            <person name="Gardner A.V."/>
            <person name="Bailey M.E."/>
            <person name="Deus L.M."/>
            <person name="Earl A.S."/>
            <person name="Gibby P.D."/>
            <person name="Hartmann K.A."/>
            <person name="Liu J.E."/>
            <person name="Manci A.M."/>
            <person name="Nielsen D.A."/>
            <person name="Solomon M.B."/>
            <person name="Breakwell D.P."/>
            <person name="Burnett S.H."/>
            <person name="Grose J.H."/>
        </authorList>
    </citation>
    <scope>NUCLEOTIDE SEQUENCE [LARGE SCALE GENOMIC DNA]</scope>
    <source>
        <strain evidence="4 5">16</strain>
    </source>
</reference>
<comment type="caution">
    <text evidence="4">The sequence shown here is derived from an EMBL/GenBank/DDBJ whole genome shotgun (WGS) entry which is preliminary data.</text>
</comment>
<organism evidence="4 5">
    <name type="scientific">Prosthecodimorpha hirschii</name>
    <dbReference type="NCBI Taxonomy" id="665126"/>
    <lineage>
        <taxon>Bacteria</taxon>
        <taxon>Pseudomonadati</taxon>
        <taxon>Pseudomonadota</taxon>
        <taxon>Alphaproteobacteria</taxon>
        <taxon>Hyphomicrobiales</taxon>
        <taxon>Ancalomicrobiaceae</taxon>
        <taxon>Prosthecodimorpha</taxon>
    </lineage>
</organism>
<sequence>MRITCPNCDTSYTVPADKIGAKGRTVRCARCGLRWHATPADDAAAQDPWRDGEASFRAEPAPEPAALPERPAPARSEDDRPSPLQPRPERPSPDDLDRPEPDVRPRGDAAPAVDETETETEPPAPTPTRAAETEDAGTDLATVADGPADLPDEPSARAALVPVGAAPRPPAGERASDAGGRAPEPSAKADGHGDVESLAKRPSIRVKRPQKRRIRLPNLDYRASYTAAKPWIGLGLFGLAILLPLVTIAMRSAIVEAMPSMAGLYRAIGFEVNLRGLVFQKIETIRELESGQPVLVVEGEISNPTDAARPLPSIRLALRGDDRQEIYAWSVDPKATSVSPGASVRFRTRLAAPPDDARDVQIRFTERRSRQAAHP</sequence>
<feature type="domain" description="Zinc finger/thioredoxin putative" evidence="3">
    <location>
        <begin position="1"/>
        <end position="35"/>
    </location>
</feature>